<gene>
    <name evidence="1" type="ORF">AMOR_23680</name>
</gene>
<organism evidence="1 2">
    <name type="scientific">Anaeromyxobacter oryzae</name>
    <dbReference type="NCBI Taxonomy" id="2918170"/>
    <lineage>
        <taxon>Bacteria</taxon>
        <taxon>Pseudomonadati</taxon>
        <taxon>Myxococcota</taxon>
        <taxon>Myxococcia</taxon>
        <taxon>Myxococcales</taxon>
        <taxon>Cystobacterineae</taxon>
        <taxon>Anaeromyxobacteraceae</taxon>
        <taxon>Anaeromyxobacter</taxon>
    </lineage>
</organism>
<dbReference type="Proteomes" id="UP001162891">
    <property type="component" value="Chromosome"/>
</dbReference>
<accession>A0ABM7WV55</accession>
<protein>
    <recommendedName>
        <fullName evidence="3">MORN repeat protein</fullName>
    </recommendedName>
</protein>
<dbReference type="Gene3D" id="2.20.110.10">
    <property type="entry name" value="Histone H3 K4-specific methyltransferase SET7/9 N-terminal domain"/>
    <property type="match status" value="1"/>
</dbReference>
<dbReference type="SUPFAM" id="SSF82185">
    <property type="entry name" value="Histone H3 K4-specific methyltransferase SET7/9 N-terminal domain"/>
    <property type="match status" value="1"/>
</dbReference>
<reference evidence="2" key="1">
    <citation type="journal article" date="2022" name="Int. J. Syst. Evol. Microbiol.">
        <title>Anaeromyxobacter oryzae sp. nov., Anaeromyxobacter diazotrophicus sp. nov. and Anaeromyxobacter paludicola sp. nov., isolated from paddy soils.</title>
        <authorList>
            <person name="Itoh H."/>
            <person name="Xu Z."/>
            <person name="Mise K."/>
            <person name="Masuda Y."/>
            <person name="Ushijima N."/>
            <person name="Hayakawa C."/>
            <person name="Shiratori Y."/>
            <person name="Senoo K."/>
        </authorList>
    </citation>
    <scope>NUCLEOTIDE SEQUENCE [LARGE SCALE GENOMIC DNA]</scope>
    <source>
        <strain evidence="2">Red232</strain>
    </source>
</reference>
<sequence>MKAVALALFLAGGAPARPPLECPAGTERRGAAPTDGYEEWCEGKNPYGQGWRHGPARTYYDDGGLWVEERFREGERDGPFVEYHRNGRKAREGAFSRGRKVGRWTISSESGQVEESSDWRDGVPDGPFAAFWPDGTRKTDGRYCGGVQCGRWRTFDAAGRELGSVDYGEQSSTP</sequence>
<name>A0ABM7WV55_9BACT</name>
<keyword evidence="2" id="KW-1185">Reference proteome</keyword>
<evidence type="ECO:0000313" key="1">
    <source>
        <dbReference type="EMBL" id="BDG03372.1"/>
    </source>
</evidence>
<evidence type="ECO:0000313" key="2">
    <source>
        <dbReference type="Proteomes" id="UP001162891"/>
    </source>
</evidence>
<evidence type="ECO:0008006" key="3">
    <source>
        <dbReference type="Google" id="ProtNLM"/>
    </source>
</evidence>
<dbReference type="RefSeq" id="WP_248361324.1">
    <property type="nucleotide sequence ID" value="NZ_AP025591.1"/>
</dbReference>
<dbReference type="EMBL" id="AP025591">
    <property type="protein sequence ID" value="BDG03372.1"/>
    <property type="molecule type" value="Genomic_DNA"/>
</dbReference>
<proteinExistence type="predicted"/>